<dbReference type="InterPro" id="IPR008995">
    <property type="entry name" value="Mo/tungstate-bd_C_term_dom"/>
</dbReference>
<keyword evidence="6" id="KW-1185">Reference proteome</keyword>
<dbReference type="PROSITE" id="PS00211">
    <property type="entry name" value="ABC_TRANSPORTER_1"/>
    <property type="match status" value="1"/>
</dbReference>
<dbReference type="GO" id="GO:0055052">
    <property type="term" value="C:ATP-binding cassette (ABC) transporter complex, substrate-binding subunit-containing"/>
    <property type="evidence" value="ECO:0007669"/>
    <property type="project" value="TreeGrafter"/>
</dbReference>
<evidence type="ECO:0000259" key="4">
    <source>
        <dbReference type="PROSITE" id="PS50893"/>
    </source>
</evidence>
<dbReference type="SUPFAM" id="SSF50331">
    <property type="entry name" value="MOP-like"/>
    <property type="match status" value="1"/>
</dbReference>
<dbReference type="Gene3D" id="2.40.50.140">
    <property type="entry name" value="Nucleic acid-binding proteins"/>
    <property type="match status" value="1"/>
</dbReference>
<reference evidence="5 6" key="1">
    <citation type="submission" date="2017-04" db="EMBL/GenBank/DDBJ databases">
        <authorList>
            <person name="Afonso C.L."/>
            <person name="Miller P.J."/>
            <person name="Scott M.A."/>
            <person name="Spackman E."/>
            <person name="Goraichik I."/>
            <person name="Dimitrov K.M."/>
            <person name="Suarez D.L."/>
            <person name="Swayne D.E."/>
        </authorList>
    </citation>
    <scope>NUCLEOTIDE SEQUENCE [LARGE SCALE GENOMIC DNA]</scope>
    <source>
        <strain evidence="5 6">DSM 3385</strain>
    </source>
</reference>
<dbReference type="CDD" id="cd03301">
    <property type="entry name" value="ABC_MalK_N"/>
    <property type="match status" value="1"/>
</dbReference>
<dbReference type="GO" id="GO:0140359">
    <property type="term" value="F:ABC-type transporter activity"/>
    <property type="evidence" value="ECO:0007669"/>
    <property type="project" value="InterPro"/>
</dbReference>
<evidence type="ECO:0000313" key="5">
    <source>
        <dbReference type="EMBL" id="SMC87364.1"/>
    </source>
</evidence>
<dbReference type="STRING" id="1121400.SAMN02746065_11352"/>
<evidence type="ECO:0000256" key="2">
    <source>
        <dbReference type="ARBA" id="ARBA00022741"/>
    </source>
</evidence>
<dbReference type="InterPro" id="IPR047641">
    <property type="entry name" value="ABC_transpr_MalK/UgpC-like"/>
</dbReference>
<dbReference type="InterPro" id="IPR040582">
    <property type="entry name" value="OB_MalK-like"/>
</dbReference>
<dbReference type="Pfam" id="PF17912">
    <property type="entry name" value="OB_MalK"/>
    <property type="match status" value="1"/>
</dbReference>
<evidence type="ECO:0000313" key="6">
    <source>
        <dbReference type="Proteomes" id="UP000192418"/>
    </source>
</evidence>
<dbReference type="PANTHER" id="PTHR43875:SF1">
    <property type="entry name" value="OSMOPROTECTIVE COMPOUNDS UPTAKE ATP-BINDING PROTEIN GGTA"/>
    <property type="match status" value="1"/>
</dbReference>
<dbReference type="RefSeq" id="WP_084069801.1">
    <property type="nucleotide sequence ID" value="NZ_FWXY01000013.1"/>
</dbReference>
<dbReference type="InterPro" id="IPR003439">
    <property type="entry name" value="ABC_transporter-like_ATP-bd"/>
</dbReference>
<dbReference type="InterPro" id="IPR017871">
    <property type="entry name" value="ABC_transporter-like_CS"/>
</dbReference>
<evidence type="ECO:0000256" key="1">
    <source>
        <dbReference type="ARBA" id="ARBA00022448"/>
    </source>
</evidence>
<keyword evidence="3 5" id="KW-0067">ATP-binding</keyword>
<accession>A0A1W2CQY1</accession>
<dbReference type="PROSITE" id="PS50893">
    <property type="entry name" value="ABC_TRANSPORTER_2"/>
    <property type="match status" value="1"/>
</dbReference>
<dbReference type="NCBIfam" id="NF008653">
    <property type="entry name" value="PRK11650.1"/>
    <property type="match status" value="1"/>
</dbReference>
<gene>
    <name evidence="5" type="ORF">SAMN02746065_11352</name>
</gene>
<feature type="domain" description="ABC transporter" evidence="4">
    <location>
        <begin position="4"/>
        <end position="234"/>
    </location>
</feature>
<dbReference type="InterPro" id="IPR012340">
    <property type="entry name" value="NA-bd_OB-fold"/>
</dbReference>
<dbReference type="Pfam" id="PF00005">
    <property type="entry name" value="ABC_tran"/>
    <property type="match status" value="1"/>
</dbReference>
<dbReference type="AlphaFoldDB" id="A0A1W2CQY1"/>
<proteinExistence type="predicted"/>
<dbReference type="InterPro" id="IPR027417">
    <property type="entry name" value="P-loop_NTPase"/>
</dbReference>
<dbReference type="SUPFAM" id="SSF52540">
    <property type="entry name" value="P-loop containing nucleoside triphosphate hydrolases"/>
    <property type="match status" value="1"/>
</dbReference>
<dbReference type="OrthoDB" id="9809450at2"/>
<keyword evidence="1" id="KW-0813">Transport</keyword>
<dbReference type="InterPro" id="IPR003593">
    <property type="entry name" value="AAA+_ATPase"/>
</dbReference>
<dbReference type="SMART" id="SM00382">
    <property type="entry name" value="AAA"/>
    <property type="match status" value="1"/>
</dbReference>
<dbReference type="FunFam" id="3.40.50.300:FF:000042">
    <property type="entry name" value="Maltose/maltodextrin ABC transporter, ATP-binding protein"/>
    <property type="match status" value="1"/>
</dbReference>
<dbReference type="Proteomes" id="UP000192418">
    <property type="component" value="Unassembled WGS sequence"/>
</dbReference>
<dbReference type="Gene3D" id="2.40.50.100">
    <property type="match status" value="1"/>
</dbReference>
<sequence>MTELKLDQVVKKYGKTEVVHGINLDIKDKEFLVLVGPSGCGKSTLLRMVAGLEVISEGTISIGGKVVNDLAPKDRGLAMVFQNYALYPHMNVFNNMSFGLKLNKTPKTEIQERVQEVAQILGLENLLDRKPHELSGGQRQRVAMGRAMVRKPSVFLFDEPLSNLDAKLRIQMRAEIKRLHHRVNATIIYVTHDQVEAMTLADRIVVLRDGYIEQVGTPMELFSQPANTFVAGFIGTPPMNLLPCKAAKKENDFVLLFEKGLEIPVPPREGGNITDGQNLVMGIRTEEIHPTEGTTLAPGEARFQGTVDVVEPLGNETHIHVDLKGVKFIARCESRLVVNHQDTIEITMNLNQMHIFDAKSTRVVY</sequence>
<dbReference type="InterPro" id="IPR015855">
    <property type="entry name" value="ABC_transpr_MalK-like"/>
</dbReference>
<dbReference type="EMBL" id="FWXY01000013">
    <property type="protein sequence ID" value="SMC87364.1"/>
    <property type="molecule type" value="Genomic_DNA"/>
</dbReference>
<dbReference type="Gene3D" id="3.40.50.300">
    <property type="entry name" value="P-loop containing nucleotide triphosphate hydrolases"/>
    <property type="match status" value="1"/>
</dbReference>
<dbReference type="PANTHER" id="PTHR43875">
    <property type="entry name" value="MALTODEXTRIN IMPORT ATP-BINDING PROTEIN MSMX"/>
    <property type="match status" value="1"/>
</dbReference>
<dbReference type="GO" id="GO:0016887">
    <property type="term" value="F:ATP hydrolysis activity"/>
    <property type="evidence" value="ECO:0007669"/>
    <property type="project" value="InterPro"/>
</dbReference>
<organism evidence="5 6">
    <name type="scientific">Desulfocicer vacuolatum DSM 3385</name>
    <dbReference type="NCBI Taxonomy" id="1121400"/>
    <lineage>
        <taxon>Bacteria</taxon>
        <taxon>Pseudomonadati</taxon>
        <taxon>Thermodesulfobacteriota</taxon>
        <taxon>Desulfobacteria</taxon>
        <taxon>Desulfobacterales</taxon>
        <taxon>Desulfobacteraceae</taxon>
        <taxon>Desulfocicer</taxon>
    </lineage>
</organism>
<dbReference type="GO" id="GO:0008643">
    <property type="term" value="P:carbohydrate transport"/>
    <property type="evidence" value="ECO:0007669"/>
    <property type="project" value="InterPro"/>
</dbReference>
<protein>
    <submittedName>
        <fullName evidence="5">Carbohydrate ABC transporter ATP-binding protein, CUT1 family</fullName>
    </submittedName>
</protein>
<keyword evidence="2" id="KW-0547">Nucleotide-binding</keyword>
<evidence type="ECO:0000256" key="3">
    <source>
        <dbReference type="ARBA" id="ARBA00022840"/>
    </source>
</evidence>
<name>A0A1W2CQY1_9BACT</name>
<dbReference type="GO" id="GO:0005524">
    <property type="term" value="F:ATP binding"/>
    <property type="evidence" value="ECO:0007669"/>
    <property type="project" value="UniProtKB-KW"/>
</dbReference>